<evidence type="ECO:0000313" key="2">
    <source>
        <dbReference type="Proteomes" id="UP000054279"/>
    </source>
</evidence>
<evidence type="ECO:0000313" key="1">
    <source>
        <dbReference type="EMBL" id="KIJ46570.1"/>
    </source>
</evidence>
<protein>
    <submittedName>
        <fullName evidence="1">Uncharacterized protein</fullName>
    </submittedName>
</protein>
<reference evidence="1 2" key="1">
    <citation type="submission" date="2014-06" db="EMBL/GenBank/DDBJ databases">
        <title>Evolutionary Origins and Diversification of the Mycorrhizal Mutualists.</title>
        <authorList>
            <consortium name="DOE Joint Genome Institute"/>
            <consortium name="Mycorrhizal Genomics Consortium"/>
            <person name="Kohler A."/>
            <person name="Kuo A."/>
            <person name="Nagy L.G."/>
            <person name="Floudas D."/>
            <person name="Copeland A."/>
            <person name="Barry K.W."/>
            <person name="Cichocki N."/>
            <person name="Veneault-Fourrey C."/>
            <person name="LaButti K."/>
            <person name="Lindquist E.A."/>
            <person name="Lipzen A."/>
            <person name="Lundell T."/>
            <person name="Morin E."/>
            <person name="Murat C."/>
            <person name="Riley R."/>
            <person name="Ohm R."/>
            <person name="Sun H."/>
            <person name="Tunlid A."/>
            <person name="Henrissat B."/>
            <person name="Grigoriev I.V."/>
            <person name="Hibbett D.S."/>
            <person name="Martin F."/>
        </authorList>
    </citation>
    <scope>NUCLEOTIDE SEQUENCE [LARGE SCALE GENOMIC DNA]</scope>
    <source>
        <strain evidence="1 2">SS14</strain>
    </source>
</reference>
<accession>A0A0C9UU51</accession>
<dbReference type="Proteomes" id="UP000054279">
    <property type="component" value="Unassembled WGS sequence"/>
</dbReference>
<name>A0A0C9UU51_SPHS4</name>
<dbReference type="AlphaFoldDB" id="A0A0C9UU51"/>
<proteinExistence type="predicted"/>
<sequence length="122" mass="13101">MSLLLSKTLWVQATHFLPTVFMVQPLNTTSYLAIQLLTTQGPMVPVPTRLNYATIKGVQSQGVMGFYASAANVNVFSANTKTVHLFVHCNKVTIGTTGLPQLFWAAAGTKNAAGGINSQFEV</sequence>
<gene>
    <name evidence="1" type="ORF">M422DRAFT_249719</name>
</gene>
<keyword evidence="2" id="KW-1185">Reference proteome</keyword>
<dbReference type="HOGENOM" id="CLU_2028223_0_0_1"/>
<organism evidence="1 2">
    <name type="scientific">Sphaerobolus stellatus (strain SS14)</name>
    <dbReference type="NCBI Taxonomy" id="990650"/>
    <lineage>
        <taxon>Eukaryota</taxon>
        <taxon>Fungi</taxon>
        <taxon>Dikarya</taxon>
        <taxon>Basidiomycota</taxon>
        <taxon>Agaricomycotina</taxon>
        <taxon>Agaricomycetes</taxon>
        <taxon>Phallomycetidae</taxon>
        <taxon>Geastrales</taxon>
        <taxon>Sphaerobolaceae</taxon>
        <taxon>Sphaerobolus</taxon>
    </lineage>
</organism>
<dbReference type="EMBL" id="KN837106">
    <property type="protein sequence ID" value="KIJ46570.1"/>
    <property type="molecule type" value="Genomic_DNA"/>
</dbReference>